<comment type="caution">
    <text evidence="1">The sequence shown here is derived from an EMBL/GenBank/DDBJ whole genome shotgun (WGS) entry which is preliminary data.</text>
</comment>
<reference evidence="1 2" key="1">
    <citation type="submission" date="2024-01" db="EMBL/GenBank/DDBJ databases">
        <title>The complete chloroplast genome sequence of Lithospermum erythrorhizon: insights into the phylogenetic relationship among Boraginaceae species and the maternal lineages of purple gromwells.</title>
        <authorList>
            <person name="Okada T."/>
            <person name="Watanabe K."/>
        </authorList>
    </citation>
    <scope>NUCLEOTIDE SEQUENCE [LARGE SCALE GENOMIC DNA]</scope>
</reference>
<evidence type="ECO:0000313" key="2">
    <source>
        <dbReference type="Proteomes" id="UP001454036"/>
    </source>
</evidence>
<evidence type="ECO:0000313" key="1">
    <source>
        <dbReference type="EMBL" id="GAA0178481.1"/>
    </source>
</evidence>
<dbReference type="AlphaFoldDB" id="A0AAV3RM24"/>
<gene>
    <name evidence="1" type="ORF">LIER_29840</name>
</gene>
<protein>
    <submittedName>
        <fullName evidence="1">Uncharacterized protein</fullName>
    </submittedName>
</protein>
<accession>A0AAV3RM24</accession>
<organism evidence="1 2">
    <name type="scientific">Lithospermum erythrorhizon</name>
    <name type="common">Purple gromwell</name>
    <name type="synonym">Lithospermum officinale var. erythrorhizon</name>
    <dbReference type="NCBI Taxonomy" id="34254"/>
    <lineage>
        <taxon>Eukaryota</taxon>
        <taxon>Viridiplantae</taxon>
        <taxon>Streptophyta</taxon>
        <taxon>Embryophyta</taxon>
        <taxon>Tracheophyta</taxon>
        <taxon>Spermatophyta</taxon>
        <taxon>Magnoliopsida</taxon>
        <taxon>eudicotyledons</taxon>
        <taxon>Gunneridae</taxon>
        <taxon>Pentapetalae</taxon>
        <taxon>asterids</taxon>
        <taxon>lamiids</taxon>
        <taxon>Boraginales</taxon>
        <taxon>Boraginaceae</taxon>
        <taxon>Boraginoideae</taxon>
        <taxon>Lithospermeae</taxon>
        <taxon>Lithospermum</taxon>
    </lineage>
</organism>
<dbReference type="Proteomes" id="UP001454036">
    <property type="component" value="Unassembled WGS sequence"/>
</dbReference>
<name>A0AAV3RM24_LITER</name>
<keyword evidence="2" id="KW-1185">Reference proteome</keyword>
<proteinExistence type="predicted"/>
<sequence length="84" mass="9666">MMCDVVENSAIGGHLLKEEVEVESFKPRKAAHNVFQDQDFSTPLDVTDELPEMTNGVEFQSRLAEMVQIEMERLMKHMRVEISL</sequence>
<dbReference type="EMBL" id="BAABME010010418">
    <property type="protein sequence ID" value="GAA0178481.1"/>
    <property type="molecule type" value="Genomic_DNA"/>
</dbReference>